<feature type="compositionally biased region" description="Pro residues" evidence="1">
    <location>
        <begin position="77"/>
        <end position="97"/>
    </location>
</feature>
<protein>
    <submittedName>
        <fullName evidence="3">Uncharacterized protein</fullName>
    </submittedName>
</protein>
<keyword evidence="2" id="KW-0472">Membrane</keyword>
<feature type="transmembrane region" description="Helical" evidence="2">
    <location>
        <begin position="17"/>
        <end position="37"/>
    </location>
</feature>
<keyword evidence="2" id="KW-0812">Transmembrane</keyword>
<dbReference type="EMBL" id="JAUHHV010000005">
    <property type="protein sequence ID" value="KAK1425015.1"/>
    <property type="molecule type" value="Genomic_DNA"/>
</dbReference>
<evidence type="ECO:0000256" key="2">
    <source>
        <dbReference type="SAM" id="Phobius"/>
    </source>
</evidence>
<dbReference type="AlphaFoldDB" id="A0AAD8KL34"/>
<name>A0AAD8KL34_TARER</name>
<comment type="caution">
    <text evidence="3">The sequence shown here is derived from an EMBL/GenBank/DDBJ whole genome shotgun (WGS) entry which is preliminary data.</text>
</comment>
<keyword evidence="2" id="KW-1133">Transmembrane helix</keyword>
<gene>
    <name evidence="3" type="ORF">QVD17_20357</name>
</gene>
<organism evidence="3 4">
    <name type="scientific">Tagetes erecta</name>
    <name type="common">African marigold</name>
    <dbReference type="NCBI Taxonomy" id="13708"/>
    <lineage>
        <taxon>Eukaryota</taxon>
        <taxon>Viridiplantae</taxon>
        <taxon>Streptophyta</taxon>
        <taxon>Embryophyta</taxon>
        <taxon>Tracheophyta</taxon>
        <taxon>Spermatophyta</taxon>
        <taxon>Magnoliopsida</taxon>
        <taxon>eudicotyledons</taxon>
        <taxon>Gunneridae</taxon>
        <taxon>Pentapetalae</taxon>
        <taxon>asterids</taxon>
        <taxon>campanulids</taxon>
        <taxon>Asterales</taxon>
        <taxon>Asteraceae</taxon>
        <taxon>Asteroideae</taxon>
        <taxon>Heliantheae alliance</taxon>
        <taxon>Tageteae</taxon>
        <taxon>Tagetes</taxon>
    </lineage>
</organism>
<evidence type="ECO:0000313" key="3">
    <source>
        <dbReference type="EMBL" id="KAK1425015.1"/>
    </source>
</evidence>
<evidence type="ECO:0000256" key="1">
    <source>
        <dbReference type="SAM" id="MobiDB-lite"/>
    </source>
</evidence>
<evidence type="ECO:0000313" key="4">
    <source>
        <dbReference type="Proteomes" id="UP001229421"/>
    </source>
</evidence>
<keyword evidence="4" id="KW-1185">Reference proteome</keyword>
<reference evidence="3" key="1">
    <citation type="journal article" date="2023" name="bioRxiv">
        <title>Improved chromosome-level genome assembly for marigold (Tagetes erecta).</title>
        <authorList>
            <person name="Jiang F."/>
            <person name="Yuan L."/>
            <person name="Wang S."/>
            <person name="Wang H."/>
            <person name="Xu D."/>
            <person name="Wang A."/>
            <person name="Fan W."/>
        </authorList>
    </citation>
    <scope>NUCLEOTIDE SEQUENCE</scope>
    <source>
        <strain evidence="3">WSJ</strain>
        <tissue evidence="3">Leaf</tissue>
    </source>
</reference>
<accession>A0AAD8KL34</accession>
<proteinExistence type="predicted"/>
<dbReference type="Proteomes" id="UP001229421">
    <property type="component" value="Unassembled WGS sequence"/>
</dbReference>
<sequence length="201" mass="22056">MSLTPDLNSGGGGLVESLITIGACDMFLWFWIMILLLSSVQAYEPPLSSSATSPVILRHLPRLLHLNHHYHHHRHPPPPPPSAPAPPSPPPPPPSPPISHLHNPLLHRNIPPVPPSQPLPISIPAFPALTHLHLLPYLLVLRLGTYDYSVWVLKPSLLLCTPVDRFGGKRLAYCDVGVAPPPLTEDYLESSLKLVDKDART</sequence>
<feature type="region of interest" description="Disordered" evidence="1">
    <location>
        <begin position="71"/>
        <end position="101"/>
    </location>
</feature>